<dbReference type="Proteomes" id="UP001212997">
    <property type="component" value="Unassembled WGS sequence"/>
</dbReference>
<dbReference type="AlphaFoldDB" id="A0AAD5YH14"/>
<proteinExistence type="predicted"/>
<protein>
    <submittedName>
        <fullName evidence="1">Uncharacterized protein</fullName>
    </submittedName>
</protein>
<sequence>MSASQVVIPLNVPPRLNLDVLSLIAHEILHIHDLSSFMKCCHDFRILGTPHLVNSNIRVSSQRKLQSFHAFMRSDLHVDSRHFRFFEEFHVLLDNEKVLSPSTAVVLSDILSSASHMRTLHLTKFERLLRLDPNLLEVMANLPRLSEAFVYGLQDGAQGAQWLRNSRSPITKLFTDAAWHSMAAASSILATNLTCVFMSVLNIPSSADARFPNVHTLLLESSILIPSAHIFRVFPNVRICEYRKNYALPHYLDEWDGHHEDNLARLEQLASEQSLPDLDRLVGEADVLYESAIIRKTTSLTISAEIDDYNFQQATRLIDLCQPTILIFSIRVNSTEAQQQGYLGALLSHTGTVPTIKEIWLYFNFRMDESNAHDGIEILNKIPDYLPTTPMRIQHFAVILKFDCDDGETATVFKSSFGEKGWVAQVAQKVHSLETIAMYWEATRCSSPVANTYSINPDRSFGEPVTQLGYTSIWSDRWLDVGIMNTYYDNWTFWEDNF</sequence>
<evidence type="ECO:0000313" key="2">
    <source>
        <dbReference type="Proteomes" id="UP001212997"/>
    </source>
</evidence>
<keyword evidence="2" id="KW-1185">Reference proteome</keyword>
<evidence type="ECO:0000313" key="1">
    <source>
        <dbReference type="EMBL" id="KAJ3481458.1"/>
    </source>
</evidence>
<dbReference type="EMBL" id="JANAWD010000320">
    <property type="protein sequence ID" value="KAJ3481458.1"/>
    <property type="molecule type" value="Genomic_DNA"/>
</dbReference>
<name>A0AAD5YH14_9APHY</name>
<comment type="caution">
    <text evidence="1">The sequence shown here is derived from an EMBL/GenBank/DDBJ whole genome shotgun (WGS) entry which is preliminary data.</text>
</comment>
<accession>A0AAD5YH14</accession>
<organism evidence="1 2">
    <name type="scientific">Meripilus lineatus</name>
    <dbReference type="NCBI Taxonomy" id="2056292"/>
    <lineage>
        <taxon>Eukaryota</taxon>
        <taxon>Fungi</taxon>
        <taxon>Dikarya</taxon>
        <taxon>Basidiomycota</taxon>
        <taxon>Agaricomycotina</taxon>
        <taxon>Agaricomycetes</taxon>
        <taxon>Polyporales</taxon>
        <taxon>Meripilaceae</taxon>
        <taxon>Meripilus</taxon>
    </lineage>
</organism>
<reference evidence="1" key="1">
    <citation type="submission" date="2022-07" db="EMBL/GenBank/DDBJ databases">
        <title>Genome Sequence of Physisporinus lineatus.</title>
        <authorList>
            <person name="Buettner E."/>
        </authorList>
    </citation>
    <scope>NUCLEOTIDE SEQUENCE</scope>
    <source>
        <strain evidence="1">VT162</strain>
    </source>
</reference>
<gene>
    <name evidence="1" type="ORF">NLI96_g7640</name>
</gene>